<dbReference type="InterPro" id="IPR046341">
    <property type="entry name" value="SET_dom_sf"/>
</dbReference>
<protein>
    <submittedName>
        <fullName evidence="14">Uncharacterized protein</fullName>
    </submittedName>
</protein>
<name>A0AA88A6H2_FICCA</name>
<dbReference type="InterPro" id="IPR032308">
    <property type="entry name" value="TDBD"/>
</dbReference>
<dbReference type="GO" id="GO:0008270">
    <property type="term" value="F:zinc ion binding"/>
    <property type="evidence" value="ECO:0007669"/>
    <property type="project" value="UniProtKB-KW"/>
</dbReference>
<evidence type="ECO:0000256" key="3">
    <source>
        <dbReference type="ARBA" id="ARBA00022771"/>
    </source>
</evidence>
<sequence>MENSWQVKCGSTLQSSAPSMDSSSSQELRNQDSEGFHSFELNFSFLKLRVGDSSSALLGIVRNKCALETVSEDPEIPVLLQGKDNKPERDAGYYSFTHDPHDVRLKVHGTVQDPLLPNYPDLSSQKSGNVNLGNSFLALLSAPPSLLQCDFKELSNSKLKSDNNSVVLNAFGNGVPLRYRPSEYTSEQNLQHGADFCPSNLTRAVVGSNCSRNLVLPGLQSPGLETRAIRCTVPGSEKAKGSLSLNGEWHGAVPLNAGKLPSTQVQTSHMKSVEENSSVSNQSYNFLSECPRVFCLGTGGYLLISNTGLLGIVCSCHSLRMSVLKFCEHAGLWGVNPGDAVRMDNGETIAQWRKLYFQKFGVGFLCWNDVKLNVLCACYLKSLWMSGMCMSMHVKARENMLKRICPRVPEDQSDWGWPEGLSATSGLVKSRSTLPNNSHLAHSSEGLSTSGQLSDNVMLWNLHTNQNLDIDASQNKQKGDTQDGNNMTLKGLAGTSHSNMHPLASTWVMDSTISKSVGSGPQDGCQSISAYTNFVLKNGNLSVTRPSMQDLRTIGQKSDFTMFKDAPNSIFVGRDAACSNIELKLGQPHQASQNLKFSDRPALGPQLLDTVVNPSKLIFPEQMTHNNGSRRVELGQSLYFATGSCNPNTKREQNQLNLGNSGFEISNVNNVAILEKSRGNLAQNAVVSLTNFNLLADNSAQIKPNNNVLNCLEHAVSHTRYHEPCFAKCDSSNVLQNTGNGLERQLNVTEMSSHGLIDKGKGVKLVTDGSYFMKDSGSQIHKEFEISTSCPHFPASQGSSCDLYQCSTAPLAAPEARKLSNNPENIPSFGSILNIDNVNQRSFATAVGSGVILPSQVVTKGPPLATSTCMLEQTPAFHREENIGVSPHLLDDALRMLALRQLLELTKQQHAFSSFGMNKRDGRYDGISYLHHSLAESSAPGEQCNGPGATSCREVSEATARARLAGVTSKFSGDEGFPSVLWQVHNMNGCCDLSTMMQGIPRHTKEIAVQGQRSSEQSSMRHARSEANIAGPSQHGKCCRIPSACSQRSCDCSTHINRFKMNLESTVGSFPFALEEQRGIGNGEASVIIGSKFARNHIVQNDEIVSSDQGGKLNEKLPNNIVSHASQWKDVPSKVKRVSTVACRDTSAECINVTLQRKESFKENETSNISSGSSAPAVTQLSVEVNKTDYSCADAGNSGCVSNLVVDEGSGIDKCWSSDDTCGSDRSEEFLGDTCKTSYKESRSSKTANHIMSRSLLDELKLINSLTWKKGQNQIQTGTSLQDEDNLSNKGNRCLKKGKRDCSSLVHDESNEGTNSTEFPSSASKEKLSLSSQKKTSGASFNQQNSEHRLSILSSTKKPSRKRDIDNIYNDKEGKEVCSTEIKAGASNSETPEISAGKRYKKDCTSNAFRQSIRPCMSSFNCEASGSQCKSRPTVCGKYGELSDGELVGHMSKPAKIVPFSRVLKLAKRCTLPKNDNPAFTSMRGLKKTHSDGDEGFCSGFHHLKNEKRSRSHNAAVCGKINNETSLEKMKTRRSSRYKKSVEDMSVSEIERLDKSKKDCGKEGSIAHVQLKSRSKEIRKRSIYELTVDGHTKQLAKVATEAPGLQSWEGPYQKTFSLSKICSPEVKEGTLLRTGEDRKHGSCEVAEKSQEQTCSSLLDSESFCCVCGSSNKDEINNLLECSRCLIKVHQACYGVSRVPKGHWYCRPCRTSSRNIVCVLCGYGGGAMTQALRSRTIVKSLLRVWNVETECKALSVKALETSLSRLNSSGPECEAASFPMCQPEKTEQSTLLVYKMDMPYQLDVLQNSLCVSKLKVDNSITAGFFDSTIKQWVHMVCGLWTPGTRCPNVDTMSAFDISGAPRPRADVVCSLCSRPGGSCIKCRVLNCSVRFHPWCAHQKGLLQSEVEGVDNESVGFYGRCALHATYPMCESDSDPADRVAGGSAVEELTCARTEAYKGRKRDGFLHKYSQSKGKVGCHVPQEQLNAWIHINGQKSCIQGVPQLPVSDIEHDCRKEYARYKQGRGWKHLVVYKSGIHALGLYTSRFISRGEMVVEYVGEIVGQRVADKRENEYQSGRKLQYKSACYFFRIDKEHIIDATRKGGIARFVNHSCLVLLLF</sequence>
<dbReference type="PROSITE" id="PS50016">
    <property type="entry name" value="ZF_PHD_2"/>
    <property type="match status" value="1"/>
</dbReference>
<dbReference type="InterPro" id="IPR034732">
    <property type="entry name" value="EPHD"/>
</dbReference>
<keyword evidence="2" id="KW-0479">Metal-binding</keyword>
<dbReference type="Pfam" id="PF13832">
    <property type="entry name" value="zf-HC5HC2H_2"/>
    <property type="match status" value="1"/>
</dbReference>
<accession>A0AA88A6H2</accession>
<dbReference type="CDD" id="cd15571">
    <property type="entry name" value="ePHD"/>
    <property type="match status" value="1"/>
</dbReference>
<evidence type="ECO:0000256" key="10">
    <source>
        <dbReference type="SAM" id="MobiDB-lite"/>
    </source>
</evidence>
<dbReference type="Pfam" id="PF16135">
    <property type="entry name" value="TDBD"/>
    <property type="match status" value="1"/>
</dbReference>
<proteinExistence type="predicted"/>
<evidence type="ECO:0000313" key="15">
    <source>
        <dbReference type="Proteomes" id="UP001187192"/>
    </source>
</evidence>
<dbReference type="GO" id="GO:0045893">
    <property type="term" value="P:positive regulation of DNA-templated transcription"/>
    <property type="evidence" value="ECO:0007669"/>
    <property type="project" value="TreeGrafter"/>
</dbReference>
<dbReference type="InterPro" id="IPR001214">
    <property type="entry name" value="SET_dom"/>
</dbReference>
<evidence type="ECO:0000259" key="11">
    <source>
        <dbReference type="PROSITE" id="PS50016"/>
    </source>
</evidence>
<comment type="caution">
    <text evidence="14">The sequence shown here is derived from an EMBL/GenBank/DDBJ whole genome shotgun (WGS) entry which is preliminary data.</text>
</comment>
<feature type="domain" description="PHD-type" evidence="13">
    <location>
        <begin position="1805"/>
        <end position="1923"/>
    </location>
</feature>
<evidence type="ECO:0000256" key="4">
    <source>
        <dbReference type="ARBA" id="ARBA00022833"/>
    </source>
</evidence>
<organism evidence="14 15">
    <name type="scientific">Ficus carica</name>
    <name type="common">Common fig</name>
    <dbReference type="NCBI Taxonomy" id="3494"/>
    <lineage>
        <taxon>Eukaryota</taxon>
        <taxon>Viridiplantae</taxon>
        <taxon>Streptophyta</taxon>
        <taxon>Embryophyta</taxon>
        <taxon>Tracheophyta</taxon>
        <taxon>Spermatophyta</taxon>
        <taxon>Magnoliopsida</taxon>
        <taxon>eudicotyledons</taxon>
        <taxon>Gunneridae</taxon>
        <taxon>Pentapetalae</taxon>
        <taxon>rosids</taxon>
        <taxon>fabids</taxon>
        <taxon>Rosales</taxon>
        <taxon>Moraceae</taxon>
        <taxon>Ficeae</taxon>
        <taxon>Ficus</taxon>
    </lineage>
</organism>
<dbReference type="PANTHER" id="PTHR45838:SF4">
    <property type="entry name" value="HISTONE-LYSINE N-METHYLTRANSFERASE TRITHORAX"/>
    <property type="match status" value="1"/>
</dbReference>
<dbReference type="Pfam" id="PF13831">
    <property type="entry name" value="PHD_2"/>
    <property type="match status" value="1"/>
</dbReference>
<dbReference type="InterPro" id="IPR001965">
    <property type="entry name" value="Znf_PHD"/>
</dbReference>
<evidence type="ECO:0000256" key="5">
    <source>
        <dbReference type="ARBA" id="ARBA00022853"/>
    </source>
</evidence>
<feature type="domain" description="PHD-type" evidence="11">
    <location>
        <begin position="1661"/>
        <end position="1711"/>
    </location>
</feature>
<dbReference type="SUPFAM" id="SSF82199">
    <property type="entry name" value="SET domain"/>
    <property type="match status" value="1"/>
</dbReference>
<feature type="region of interest" description="Disordered" evidence="10">
    <location>
        <begin position="1305"/>
        <end position="1369"/>
    </location>
</feature>
<keyword evidence="3 9" id="KW-0863">Zinc-finger</keyword>
<dbReference type="CDD" id="cd15492">
    <property type="entry name" value="PHD_BRPF_JADE_like"/>
    <property type="match status" value="1"/>
</dbReference>
<dbReference type="Pfam" id="PF00856">
    <property type="entry name" value="SET"/>
    <property type="match status" value="1"/>
</dbReference>
<dbReference type="GO" id="GO:0042800">
    <property type="term" value="F:histone H3K4 methyltransferase activity"/>
    <property type="evidence" value="ECO:0007669"/>
    <property type="project" value="TreeGrafter"/>
</dbReference>
<dbReference type="SMART" id="SM00249">
    <property type="entry name" value="PHD"/>
    <property type="match status" value="2"/>
</dbReference>
<dbReference type="GO" id="GO:0035097">
    <property type="term" value="C:histone methyltransferase complex"/>
    <property type="evidence" value="ECO:0007669"/>
    <property type="project" value="TreeGrafter"/>
</dbReference>
<evidence type="ECO:0000256" key="1">
    <source>
        <dbReference type="ARBA" id="ARBA00004123"/>
    </source>
</evidence>
<dbReference type="PROSITE" id="PS51805">
    <property type="entry name" value="EPHD"/>
    <property type="match status" value="1"/>
</dbReference>
<dbReference type="InterPro" id="IPR013083">
    <property type="entry name" value="Znf_RING/FYVE/PHD"/>
</dbReference>
<evidence type="ECO:0000256" key="7">
    <source>
        <dbReference type="ARBA" id="ARBA00023163"/>
    </source>
</evidence>
<evidence type="ECO:0000256" key="6">
    <source>
        <dbReference type="ARBA" id="ARBA00023015"/>
    </source>
</evidence>
<evidence type="ECO:0000259" key="13">
    <source>
        <dbReference type="PROSITE" id="PS51805"/>
    </source>
</evidence>
<dbReference type="PANTHER" id="PTHR45838">
    <property type="entry name" value="HISTONE-LYSINE-N-METHYLTRANSFERASE 2 KMT2 FAMILY MEMBER"/>
    <property type="match status" value="1"/>
</dbReference>
<feature type="compositionally biased region" description="Polar residues" evidence="10">
    <location>
        <begin position="1"/>
        <end position="14"/>
    </location>
</feature>
<evidence type="ECO:0000259" key="12">
    <source>
        <dbReference type="PROSITE" id="PS50280"/>
    </source>
</evidence>
<dbReference type="Gene3D" id="3.30.40.10">
    <property type="entry name" value="Zinc/RING finger domain, C3HC4 (zinc finger)"/>
    <property type="match status" value="2"/>
</dbReference>
<gene>
    <name evidence="14" type="ORF">TIFTF001_014663</name>
</gene>
<evidence type="ECO:0000256" key="9">
    <source>
        <dbReference type="PROSITE-ProRule" id="PRU00146"/>
    </source>
</evidence>
<dbReference type="Gene3D" id="2.170.270.10">
    <property type="entry name" value="SET domain"/>
    <property type="match status" value="1"/>
</dbReference>
<dbReference type="InterPro" id="IPR019787">
    <property type="entry name" value="Znf_PHD-finger"/>
</dbReference>
<keyword evidence="15" id="KW-1185">Reference proteome</keyword>
<dbReference type="Proteomes" id="UP001187192">
    <property type="component" value="Unassembled WGS sequence"/>
</dbReference>
<comment type="subcellular location">
    <subcellularLocation>
        <location evidence="1">Nucleus</location>
    </subcellularLocation>
</comment>
<evidence type="ECO:0000256" key="2">
    <source>
        <dbReference type="ARBA" id="ARBA00022723"/>
    </source>
</evidence>
<dbReference type="SUPFAM" id="SSF57903">
    <property type="entry name" value="FYVE/PHD zinc finger"/>
    <property type="match status" value="1"/>
</dbReference>
<feature type="compositionally biased region" description="Low complexity" evidence="10">
    <location>
        <begin position="15"/>
        <end position="25"/>
    </location>
</feature>
<feature type="region of interest" description="Disordered" evidence="10">
    <location>
        <begin position="1"/>
        <end position="31"/>
    </location>
</feature>
<dbReference type="EMBL" id="BTGU01000020">
    <property type="protein sequence ID" value="GMN45487.1"/>
    <property type="molecule type" value="Genomic_DNA"/>
</dbReference>
<dbReference type="InterPro" id="IPR011011">
    <property type="entry name" value="Znf_FYVE_PHD"/>
</dbReference>
<keyword evidence="5" id="KW-0156">Chromatin regulator</keyword>
<dbReference type="PROSITE" id="PS50280">
    <property type="entry name" value="SET"/>
    <property type="match status" value="1"/>
</dbReference>
<keyword evidence="4" id="KW-0862">Zinc</keyword>
<evidence type="ECO:0000256" key="8">
    <source>
        <dbReference type="ARBA" id="ARBA00023242"/>
    </source>
</evidence>
<reference evidence="14" key="1">
    <citation type="submission" date="2023-07" db="EMBL/GenBank/DDBJ databases">
        <title>draft genome sequence of fig (Ficus carica).</title>
        <authorList>
            <person name="Takahashi T."/>
            <person name="Nishimura K."/>
        </authorList>
    </citation>
    <scope>NUCLEOTIDE SEQUENCE</scope>
</reference>
<keyword evidence="7" id="KW-0804">Transcription</keyword>
<dbReference type="FunFam" id="3.30.40.10:FF:000484">
    <property type="entry name" value="Histone-lysine N-methyltransferase ATX4"/>
    <property type="match status" value="1"/>
</dbReference>
<evidence type="ECO:0000313" key="14">
    <source>
        <dbReference type="EMBL" id="GMN45487.1"/>
    </source>
</evidence>
<feature type="domain" description="SET" evidence="12">
    <location>
        <begin position="2025"/>
        <end position="2116"/>
    </location>
</feature>
<keyword evidence="6" id="KW-0805">Transcription regulation</keyword>
<keyword evidence="8" id="KW-0539">Nucleus</keyword>